<dbReference type="InterPro" id="IPR039261">
    <property type="entry name" value="FNR_nucleotide-bd"/>
</dbReference>
<dbReference type="PROSITE" id="PS51384">
    <property type="entry name" value="FAD_FR"/>
    <property type="match status" value="1"/>
</dbReference>
<accession>A0A1M5EDA9</accession>
<dbReference type="EMBL" id="FQUX01000007">
    <property type="protein sequence ID" value="SHF77186.1"/>
    <property type="molecule type" value="Genomic_DNA"/>
</dbReference>
<feature type="domain" description="FAD-binding FR-type" evidence="1">
    <location>
        <begin position="5"/>
        <end position="106"/>
    </location>
</feature>
<dbReference type="InterPro" id="IPR017927">
    <property type="entry name" value="FAD-bd_FR_type"/>
</dbReference>
<dbReference type="RefSeq" id="WP_072863898.1">
    <property type="nucleotide sequence ID" value="NZ_FQUX01000007.1"/>
</dbReference>
<sequence>MSKANKQYIVKILETHYITHDVKRFVVERPPDYDFIPGQATEVAINLPEWKDQLRPFTFTSIREHGFLEFMIKIYNDHEGVTNMLGRTHAGAELILHEVFGAIQYKGPGVFLAGGAGITPFISIFRHLYTHKNLHGNKLIYSNKTSEDVIMEDELQKMLNGNFVKIFTRENVVGFRGNRIDRKFLIENIADFGQNFYLCGPKKFVQNITELLFDLGATAETVIIEK</sequence>
<evidence type="ECO:0000313" key="3">
    <source>
        <dbReference type="Proteomes" id="UP000184406"/>
    </source>
</evidence>
<proteinExistence type="predicted"/>
<dbReference type="InterPro" id="IPR017938">
    <property type="entry name" value="Riboflavin_synthase-like_b-brl"/>
</dbReference>
<dbReference type="Gene3D" id="3.40.50.80">
    <property type="entry name" value="Nucleotide-binding domain of ferredoxin-NADP reductase (FNR) module"/>
    <property type="match status" value="1"/>
</dbReference>
<dbReference type="Pfam" id="PF00175">
    <property type="entry name" value="NAD_binding_1"/>
    <property type="match status" value="1"/>
</dbReference>
<dbReference type="InterPro" id="IPR008333">
    <property type="entry name" value="Cbr1-like_FAD-bd_dom"/>
</dbReference>
<evidence type="ECO:0000259" key="1">
    <source>
        <dbReference type="PROSITE" id="PS51384"/>
    </source>
</evidence>
<dbReference type="SUPFAM" id="SSF63380">
    <property type="entry name" value="Riboflavin synthase domain-like"/>
    <property type="match status" value="1"/>
</dbReference>
<gene>
    <name evidence="2" type="ORF">SAMN03080594_10787</name>
</gene>
<dbReference type="AlphaFoldDB" id="A0A1M5EDA9"/>
<dbReference type="OrthoDB" id="9789468at2"/>
<dbReference type="Pfam" id="PF00970">
    <property type="entry name" value="FAD_binding_6"/>
    <property type="match status" value="1"/>
</dbReference>
<evidence type="ECO:0000313" key="2">
    <source>
        <dbReference type="EMBL" id="SHF77186.1"/>
    </source>
</evidence>
<dbReference type="Gene3D" id="2.40.30.10">
    <property type="entry name" value="Translation factors"/>
    <property type="match status" value="1"/>
</dbReference>
<dbReference type="InterPro" id="IPR050415">
    <property type="entry name" value="MRET"/>
</dbReference>
<dbReference type="InterPro" id="IPR001433">
    <property type="entry name" value="OxRdtase_FAD/NAD-bd"/>
</dbReference>
<dbReference type="GO" id="GO:0016491">
    <property type="term" value="F:oxidoreductase activity"/>
    <property type="evidence" value="ECO:0007669"/>
    <property type="project" value="InterPro"/>
</dbReference>
<dbReference type="SUPFAM" id="SSF52343">
    <property type="entry name" value="Ferredoxin reductase-like, C-terminal NADP-linked domain"/>
    <property type="match status" value="1"/>
</dbReference>
<dbReference type="PANTHER" id="PTHR47354">
    <property type="entry name" value="NADH OXIDOREDUCTASE HCR"/>
    <property type="match status" value="1"/>
</dbReference>
<reference evidence="3" key="1">
    <citation type="submission" date="2016-11" db="EMBL/GenBank/DDBJ databases">
        <authorList>
            <person name="Varghese N."/>
            <person name="Submissions S."/>
        </authorList>
    </citation>
    <scope>NUCLEOTIDE SEQUENCE [LARGE SCALE GENOMIC DNA]</scope>
    <source>
        <strain evidence="3">DSM 17539</strain>
    </source>
</reference>
<dbReference type="PRINTS" id="PR00410">
    <property type="entry name" value="PHEHYDRXLASE"/>
</dbReference>
<dbReference type="Proteomes" id="UP000184406">
    <property type="component" value="Unassembled WGS sequence"/>
</dbReference>
<protein>
    <submittedName>
        <fullName evidence="2">Ferredoxin-NADP reductase</fullName>
    </submittedName>
</protein>
<dbReference type="PANTHER" id="PTHR47354:SF5">
    <property type="entry name" value="PROTEIN RFBI"/>
    <property type="match status" value="1"/>
</dbReference>
<organism evidence="2 3">
    <name type="scientific">Arenibacter palladensis</name>
    <dbReference type="NCBI Taxonomy" id="237373"/>
    <lineage>
        <taxon>Bacteria</taxon>
        <taxon>Pseudomonadati</taxon>
        <taxon>Bacteroidota</taxon>
        <taxon>Flavobacteriia</taxon>
        <taxon>Flavobacteriales</taxon>
        <taxon>Flavobacteriaceae</taxon>
        <taxon>Arenibacter</taxon>
    </lineage>
</organism>
<keyword evidence="3" id="KW-1185">Reference proteome</keyword>
<name>A0A1M5EDA9_9FLAO</name>